<sequence>MDNSFGDRMQSMHATLRQRFDKLSRVAIAIYDQHTDQLKTFSHSTDGPSPLMQYEIKLSDVPSLNYLATHQQSRVLDTLASLKGSPAEHSRKLLEAGFASSYTEPLLFNDRLFGFLFCDAREPDYFSVPLCNELAAYAQMLAAIIAVEFFSIQTLNGALTTAREFSRYRDEETANHLRRMSAYARLIARTLAPSHDLNDEEVEFIHLFSELHDIGKIAVPDAILLKPGKLTPEEFAVMQTHTLKGEEMIALMIKEFGLDGIHHIDMLKHIITHHHERFDGTGYPYGLSGEAIPLAARIVTVADVFDALTSRRPYKEPWDFDTAFHYLEEYAGSQFDPACVAAALHNKAAFLAIHQQYQDPAFTLGKTVEQANPA</sequence>
<dbReference type="SMART" id="SM00471">
    <property type="entry name" value="HDc"/>
    <property type="match status" value="1"/>
</dbReference>
<dbReference type="RefSeq" id="WP_061475564.1">
    <property type="nucleotide sequence ID" value="NZ_AP027939.1"/>
</dbReference>
<evidence type="ECO:0000313" key="2">
    <source>
        <dbReference type="EMBL" id="KXU81635.1"/>
    </source>
</evidence>
<dbReference type="Pfam" id="PF13487">
    <property type="entry name" value="HD_5"/>
    <property type="match status" value="1"/>
</dbReference>
<dbReference type="AlphaFoldDB" id="A0A175VLM8"/>
<dbReference type="CDD" id="cd00077">
    <property type="entry name" value="HDc"/>
    <property type="match status" value="1"/>
</dbReference>
<dbReference type="EMBL" id="JMGO02000002">
    <property type="protein sequence ID" value="KXU81635.1"/>
    <property type="molecule type" value="Genomic_DNA"/>
</dbReference>
<dbReference type="PANTHER" id="PTHR45228">
    <property type="entry name" value="CYCLIC DI-GMP PHOSPHODIESTERASE TM_0186-RELATED"/>
    <property type="match status" value="1"/>
</dbReference>
<dbReference type="GO" id="GO:0008081">
    <property type="term" value="F:phosphoric diester hydrolase activity"/>
    <property type="evidence" value="ECO:0007669"/>
    <property type="project" value="UniProtKB-ARBA"/>
</dbReference>
<organism evidence="2 3">
    <name type="scientific">Aeromonas enteropelogenes</name>
    <name type="common">Aeromonas trota</name>
    <dbReference type="NCBI Taxonomy" id="29489"/>
    <lineage>
        <taxon>Bacteria</taxon>
        <taxon>Pseudomonadati</taxon>
        <taxon>Pseudomonadota</taxon>
        <taxon>Gammaproteobacteria</taxon>
        <taxon>Aeromonadales</taxon>
        <taxon>Aeromonadaceae</taxon>
        <taxon>Aeromonas</taxon>
    </lineage>
</organism>
<evidence type="ECO:0000313" key="3">
    <source>
        <dbReference type="Proteomes" id="UP000078435"/>
    </source>
</evidence>
<dbReference type="SUPFAM" id="SSF109604">
    <property type="entry name" value="HD-domain/PDEase-like"/>
    <property type="match status" value="1"/>
</dbReference>
<comment type="caution">
    <text evidence="2">The sequence shown here is derived from an EMBL/GenBank/DDBJ whole genome shotgun (WGS) entry which is preliminary data.</text>
</comment>
<dbReference type="InterPro" id="IPR052020">
    <property type="entry name" value="Cyclic_di-GMP/3'3'-cGAMP_PDE"/>
</dbReference>
<dbReference type="Proteomes" id="UP000078435">
    <property type="component" value="Unassembled WGS sequence"/>
</dbReference>
<dbReference type="Gene3D" id="3.30.450.40">
    <property type="match status" value="1"/>
</dbReference>
<gene>
    <name evidence="2" type="ORF">LCR_08015</name>
</gene>
<dbReference type="InterPro" id="IPR037522">
    <property type="entry name" value="HD_GYP_dom"/>
</dbReference>
<feature type="domain" description="HD-GYP" evidence="1">
    <location>
        <begin position="151"/>
        <end position="359"/>
    </location>
</feature>
<dbReference type="Gene3D" id="1.10.3210.10">
    <property type="entry name" value="Hypothetical protein af1432"/>
    <property type="match status" value="1"/>
</dbReference>
<dbReference type="SUPFAM" id="SSF55781">
    <property type="entry name" value="GAF domain-like"/>
    <property type="match status" value="1"/>
</dbReference>
<name>A0A175VLM8_AEREN</name>
<dbReference type="STRING" id="29489.VL01_10070"/>
<protein>
    <submittedName>
        <fullName evidence="2">Phosphodiesterase</fullName>
    </submittedName>
</protein>
<accession>A0A175VLM8</accession>
<dbReference type="PANTHER" id="PTHR45228:SF1">
    <property type="entry name" value="CYCLIC DI-GMP PHOSPHODIESTERASE TM_0186"/>
    <property type="match status" value="1"/>
</dbReference>
<dbReference type="InterPro" id="IPR003607">
    <property type="entry name" value="HD/PDEase_dom"/>
</dbReference>
<dbReference type="OrthoDB" id="9802066at2"/>
<proteinExistence type="predicted"/>
<dbReference type="PROSITE" id="PS51832">
    <property type="entry name" value="HD_GYP"/>
    <property type="match status" value="1"/>
</dbReference>
<evidence type="ECO:0000259" key="1">
    <source>
        <dbReference type="PROSITE" id="PS51832"/>
    </source>
</evidence>
<dbReference type="InterPro" id="IPR029016">
    <property type="entry name" value="GAF-like_dom_sf"/>
</dbReference>
<reference evidence="2 3" key="1">
    <citation type="submission" date="2016-02" db="EMBL/GenBank/DDBJ databases">
        <title>Draft genome sequence of Aeromonas trota strain 1999lcr isolated from cerebrospinal fluid (CSF).</title>
        <authorList>
            <person name="Dallagassa C.B."/>
            <person name="Prediger K.C."/>
            <person name="Weiss V.A."/>
            <person name="Assis F.E."/>
            <person name="Baura V."/>
            <person name="Cruz L.M."/>
            <person name="Souza E.M."/>
            <person name="Pedrosa F.O."/>
            <person name="Fadel-Picheth C.M."/>
        </authorList>
    </citation>
    <scope>NUCLEOTIDE SEQUENCE [LARGE SCALE GENOMIC DNA]</scope>
    <source>
        <strain evidence="2 3">1999lcr</strain>
    </source>
</reference>